<feature type="transmembrane region" description="Helical" evidence="1">
    <location>
        <begin position="56"/>
        <end position="74"/>
    </location>
</feature>
<evidence type="ECO:0000313" key="3">
    <source>
        <dbReference type="Proteomes" id="UP001064933"/>
    </source>
</evidence>
<sequence>MSELTLVLSLLIAVIVPRLALRYLQPILMPTLQRMCEQTRSPGEPHAADANSGPEFWWRVLNVLAISGSMLLVLTFGYNDGWAVSLNDFLRRTLWLVTMGVFISVGTVASQIWSRIPRTTAARSATAVPVGHAAGAVTPPAVASPQAVAQALPGAAS</sequence>
<dbReference type="EMBL" id="CP104562">
    <property type="protein sequence ID" value="UXH80180.1"/>
    <property type="molecule type" value="Genomic_DNA"/>
</dbReference>
<organism evidence="2 3">
    <name type="scientific">Roseateles amylovorans</name>
    <dbReference type="NCBI Taxonomy" id="2978473"/>
    <lineage>
        <taxon>Bacteria</taxon>
        <taxon>Pseudomonadati</taxon>
        <taxon>Pseudomonadota</taxon>
        <taxon>Betaproteobacteria</taxon>
        <taxon>Burkholderiales</taxon>
        <taxon>Sphaerotilaceae</taxon>
        <taxon>Roseateles</taxon>
    </lineage>
</organism>
<dbReference type="RefSeq" id="WP_261759998.1">
    <property type="nucleotide sequence ID" value="NZ_CP104562.2"/>
</dbReference>
<name>A0ABY6B9C1_9BURK</name>
<reference evidence="2" key="1">
    <citation type="submission" date="2022-10" db="EMBL/GenBank/DDBJ databases">
        <title>Characterization and whole genome sequencing of a new Roseateles species, isolated from fresh water.</title>
        <authorList>
            <person name="Guliayeva D.Y."/>
            <person name="Akhremchuk A.E."/>
            <person name="Sikolenko M.A."/>
            <person name="Valentovich L.N."/>
            <person name="Sidarenka A.V."/>
        </authorList>
    </citation>
    <scope>NUCLEOTIDE SEQUENCE</scope>
    <source>
        <strain evidence="2">BIM B-1768</strain>
    </source>
</reference>
<evidence type="ECO:0008006" key="4">
    <source>
        <dbReference type="Google" id="ProtNLM"/>
    </source>
</evidence>
<feature type="transmembrane region" description="Helical" evidence="1">
    <location>
        <begin position="94"/>
        <end position="113"/>
    </location>
</feature>
<keyword evidence="1" id="KW-0472">Membrane</keyword>
<evidence type="ECO:0000313" key="2">
    <source>
        <dbReference type="EMBL" id="UXH80180.1"/>
    </source>
</evidence>
<gene>
    <name evidence="2" type="ORF">N4261_09995</name>
</gene>
<evidence type="ECO:0000256" key="1">
    <source>
        <dbReference type="SAM" id="Phobius"/>
    </source>
</evidence>
<protein>
    <recommendedName>
        <fullName evidence="4">Potassium-transporting ATPase subunit KdpA</fullName>
    </recommendedName>
</protein>
<keyword evidence="3" id="KW-1185">Reference proteome</keyword>
<accession>A0ABY6B9C1</accession>
<proteinExistence type="predicted"/>
<dbReference type="Proteomes" id="UP001064933">
    <property type="component" value="Chromosome"/>
</dbReference>
<keyword evidence="1" id="KW-1133">Transmembrane helix</keyword>
<keyword evidence="1" id="KW-0812">Transmembrane</keyword>